<proteinExistence type="predicted"/>
<name>A0A9P7YR85_9HELO</name>
<feature type="chain" id="PRO_5040383204" description="Secreted protein" evidence="1">
    <location>
        <begin position="17"/>
        <end position="181"/>
    </location>
</feature>
<dbReference type="Pfam" id="PF12296">
    <property type="entry name" value="HsbA"/>
    <property type="match status" value="1"/>
</dbReference>
<accession>A0A9P7YR85</accession>
<dbReference type="InterPro" id="IPR021054">
    <property type="entry name" value="Cell_wall_mannoprotein_1"/>
</dbReference>
<organism evidence="2 3">
    <name type="scientific">Amylocarpus encephaloides</name>
    <dbReference type="NCBI Taxonomy" id="45428"/>
    <lineage>
        <taxon>Eukaryota</taxon>
        <taxon>Fungi</taxon>
        <taxon>Dikarya</taxon>
        <taxon>Ascomycota</taxon>
        <taxon>Pezizomycotina</taxon>
        <taxon>Leotiomycetes</taxon>
        <taxon>Helotiales</taxon>
        <taxon>Helotiales incertae sedis</taxon>
        <taxon>Amylocarpus</taxon>
    </lineage>
</organism>
<sequence length="181" mass="19668">MIFSKVIFLFITSTSAGSVIYQDVTPLTGCLRTITNKCKAFAAATNAWSSPLDMNGRTNMDTTYIALLKSINDCTPIASSITPMTDEDYGIFQDVAPETINTFISTIDIMKQKKPAYDEAAITTIIADGVTAIQSASRKLMDQILAKIPETEQTNAQSHITALDQAFSLLKIFLRGGGQQI</sequence>
<protein>
    <recommendedName>
        <fullName evidence="4">Secreted protein</fullName>
    </recommendedName>
</protein>
<dbReference type="Proteomes" id="UP000824998">
    <property type="component" value="Unassembled WGS sequence"/>
</dbReference>
<keyword evidence="1" id="KW-0732">Signal</keyword>
<dbReference type="AlphaFoldDB" id="A0A9P7YR85"/>
<comment type="caution">
    <text evidence="2">The sequence shown here is derived from an EMBL/GenBank/DDBJ whole genome shotgun (WGS) entry which is preliminary data.</text>
</comment>
<gene>
    <name evidence="2" type="ORF">BJ875DRAFT_540029</name>
</gene>
<dbReference type="Gene3D" id="1.20.1280.140">
    <property type="match status" value="1"/>
</dbReference>
<feature type="signal peptide" evidence="1">
    <location>
        <begin position="1"/>
        <end position="16"/>
    </location>
</feature>
<dbReference type="EMBL" id="MU251378">
    <property type="protein sequence ID" value="KAG9237902.1"/>
    <property type="molecule type" value="Genomic_DNA"/>
</dbReference>
<evidence type="ECO:0000313" key="3">
    <source>
        <dbReference type="Proteomes" id="UP000824998"/>
    </source>
</evidence>
<evidence type="ECO:0000313" key="2">
    <source>
        <dbReference type="EMBL" id="KAG9237902.1"/>
    </source>
</evidence>
<evidence type="ECO:0008006" key="4">
    <source>
        <dbReference type="Google" id="ProtNLM"/>
    </source>
</evidence>
<keyword evidence="3" id="KW-1185">Reference proteome</keyword>
<evidence type="ECO:0000256" key="1">
    <source>
        <dbReference type="SAM" id="SignalP"/>
    </source>
</evidence>
<dbReference type="OrthoDB" id="3485059at2759"/>
<reference evidence="2" key="1">
    <citation type="journal article" date="2021" name="IMA Fungus">
        <title>Genomic characterization of three marine fungi, including Emericellopsis atlantica sp. nov. with signatures of a generalist lifestyle and marine biomass degradation.</title>
        <authorList>
            <person name="Hagestad O.C."/>
            <person name="Hou L."/>
            <person name="Andersen J.H."/>
            <person name="Hansen E.H."/>
            <person name="Altermark B."/>
            <person name="Li C."/>
            <person name="Kuhnert E."/>
            <person name="Cox R.J."/>
            <person name="Crous P.W."/>
            <person name="Spatafora J.W."/>
            <person name="Lail K."/>
            <person name="Amirebrahimi M."/>
            <person name="Lipzen A."/>
            <person name="Pangilinan J."/>
            <person name="Andreopoulos W."/>
            <person name="Hayes R.D."/>
            <person name="Ng V."/>
            <person name="Grigoriev I.V."/>
            <person name="Jackson S.A."/>
            <person name="Sutton T.D.S."/>
            <person name="Dobson A.D.W."/>
            <person name="Rama T."/>
        </authorList>
    </citation>
    <scope>NUCLEOTIDE SEQUENCE</scope>
    <source>
        <strain evidence="2">TRa018bII</strain>
    </source>
</reference>